<organism evidence="1 2">
    <name type="scientific">Ixodes persulcatus</name>
    <name type="common">Taiga tick</name>
    <dbReference type="NCBI Taxonomy" id="34615"/>
    <lineage>
        <taxon>Eukaryota</taxon>
        <taxon>Metazoa</taxon>
        <taxon>Ecdysozoa</taxon>
        <taxon>Arthropoda</taxon>
        <taxon>Chelicerata</taxon>
        <taxon>Arachnida</taxon>
        <taxon>Acari</taxon>
        <taxon>Parasitiformes</taxon>
        <taxon>Ixodida</taxon>
        <taxon>Ixodoidea</taxon>
        <taxon>Ixodidae</taxon>
        <taxon>Ixodinae</taxon>
        <taxon>Ixodes</taxon>
    </lineage>
</organism>
<dbReference type="Proteomes" id="UP000805193">
    <property type="component" value="Unassembled WGS sequence"/>
</dbReference>
<gene>
    <name evidence="1" type="ORF">HPB47_008281</name>
</gene>
<dbReference type="EMBL" id="JABSTQ010011167">
    <property type="protein sequence ID" value="KAG0414585.1"/>
    <property type="molecule type" value="Genomic_DNA"/>
</dbReference>
<comment type="caution">
    <text evidence="1">The sequence shown here is derived from an EMBL/GenBank/DDBJ whole genome shotgun (WGS) entry which is preliminary data.</text>
</comment>
<reference evidence="1 2" key="1">
    <citation type="journal article" date="2020" name="Cell">
        <title>Large-Scale Comparative Analyses of Tick Genomes Elucidate Their Genetic Diversity and Vector Capacities.</title>
        <authorList>
            <consortium name="Tick Genome and Microbiome Consortium (TIGMIC)"/>
            <person name="Jia N."/>
            <person name="Wang J."/>
            <person name="Shi W."/>
            <person name="Du L."/>
            <person name="Sun Y."/>
            <person name="Zhan W."/>
            <person name="Jiang J.F."/>
            <person name="Wang Q."/>
            <person name="Zhang B."/>
            <person name="Ji P."/>
            <person name="Bell-Sakyi L."/>
            <person name="Cui X.M."/>
            <person name="Yuan T.T."/>
            <person name="Jiang B.G."/>
            <person name="Yang W.F."/>
            <person name="Lam T.T."/>
            <person name="Chang Q.C."/>
            <person name="Ding S.J."/>
            <person name="Wang X.J."/>
            <person name="Zhu J.G."/>
            <person name="Ruan X.D."/>
            <person name="Zhao L."/>
            <person name="Wei J.T."/>
            <person name="Ye R.Z."/>
            <person name="Que T.C."/>
            <person name="Du C.H."/>
            <person name="Zhou Y.H."/>
            <person name="Cheng J.X."/>
            <person name="Dai P.F."/>
            <person name="Guo W.B."/>
            <person name="Han X.H."/>
            <person name="Huang E.J."/>
            <person name="Li L.F."/>
            <person name="Wei W."/>
            <person name="Gao Y.C."/>
            <person name="Liu J.Z."/>
            <person name="Shao H.Z."/>
            <person name="Wang X."/>
            <person name="Wang C.C."/>
            <person name="Yang T.C."/>
            <person name="Huo Q.B."/>
            <person name="Li W."/>
            <person name="Chen H.Y."/>
            <person name="Chen S.E."/>
            <person name="Zhou L.G."/>
            <person name="Ni X.B."/>
            <person name="Tian J.H."/>
            <person name="Sheng Y."/>
            <person name="Liu T."/>
            <person name="Pan Y.S."/>
            <person name="Xia L.Y."/>
            <person name="Li J."/>
            <person name="Zhao F."/>
            <person name="Cao W.C."/>
        </authorList>
    </citation>
    <scope>NUCLEOTIDE SEQUENCE [LARGE SCALE GENOMIC DNA]</scope>
    <source>
        <strain evidence="1">Iper-2018</strain>
    </source>
</reference>
<keyword evidence="2" id="KW-1185">Reference proteome</keyword>
<evidence type="ECO:0000313" key="2">
    <source>
        <dbReference type="Proteomes" id="UP000805193"/>
    </source>
</evidence>
<sequence length="178" mass="19214">MNWGSPVRVADGSSRQKEQHAESPGPRKEPWLQGSRRQCPTHAHSPRHAPWAALVLQGRRGQRCRNGFRARAVRPGGLLRSRAGRTPGTGPVTGVAQGTRRDAASRFRVLAADGSAPAEQGLRRRAVRTEVPGTLLRHLGASEARREERSRETEGEEAAARERGDSLGGGGSIKGILK</sequence>
<name>A0AC60P5A8_IXOPE</name>
<protein>
    <submittedName>
        <fullName evidence="1">Uncharacterized protein</fullName>
    </submittedName>
</protein>
<accession>A0AC60P5A8</accession>
<evidence type="ECO:0000313" key="1">
    <source>
        <dbReference type="EMBL" id="KAG0414585.1"/>
    </source>
</evidence>
<proteinExistence type="predicted"/>